<dbReference type="AlphaFoldDB" id="A0A833U9G0"/>
<evidence type="ECO:0000313" key="2">
    <source>
        <dbReference type="EMBL" id="KAF5453417.1"/>
    </source>
</evidence>
<evidence type="ECO:0000313" key="3">
    <source>
        <dbReference type="Proteomes" id="UP000619265"/>
    </source>
</evidence>
<proteinExistence type="predicted"/>
<feature type="region of interest" description="Disordered" evidence="1">
    <location>
        <begin position="41"/>
        <end position="68"/>
    </location>
</feature>
<gene>
    <name evidence="2" type="ORF">F2P56_028320</name>
</gene>
<dbReference type="EMBL" id="LIHL02000012">
    <property type="protein sequence ID" value="KAF5453417.1"/>
    <property type="molecule type" value="Genomic_DNA"/>
</dbReference>
<reference evidence="2" key="1">
    <citation type="submission" date="2015-10" db="EMBL/GenBank/DDBJ databases">
        <authorList>
            <person name="Martinez-Garcia P.J."/>
            <person name="Crepeau M.W."/>
            <person name="Puiu D."/>
            <person name="Gonzalez-Ibeas D."/>
            <person name="Whalen J."/>
            <person name="Stevens K."/>
            <person name="Paul R."/>
            <person name="Butterfield T."/>
            <person name="Britton M."/>
            <person name="Reagan R."/>
            <person name="Chakraborty S."/>
            <person name="Walawage S.L."/>
            <person name="Vasquez-Gross H.A."/>
            <person name="Cardeno C."/>
            <person name="Famula R."/>
            <person name="Pratt K."/>
            <person name="Kuruganti S."/>
            <person name="Aradhya M.K."/>
            <person name="Leslie C.A."/>
            <person name="Dandekar A.M."/>
            <person name="Salzberg S.L."/>
            <person name="Wegrzyn J.L."/>
            <person name="Langley C.H."/>
            <person name="Neale D.B."/>
        </authorList>
    </citation>
    <scope>NUCLEOTIDE SEQUENCE</scope>
    <source>
        <tissue evidence="2">Leaves</tissue>
    </source>
</reference>
<organism evidence="2 3">
    <name type="scientific">Juglans regia</name>
    <name type="common">English walnut</name>
    <dbReference type="NCBI Taxonomy" id="51240"/>
    <lineage>
        <taxon>Eukaryota</taxon>
        <taxon>Viridiplantae</taxon>
        <taxon>Streptophyta</taxon>
        <taxon>Embryophyta</taxon>
        <taxon>Tracheophyta</taxon>
        <taxon>Spermatophyta</taxon>
        <taxon>Magnoliopsida</taxon>
        <taxon>eudicotyledons</taxon>
        <taxon>Gunneridae</taxon>
        <taxon>Pentapetalae</taxon>
        <taxon>rosids</taxon>
        <taxon>fabids</taxon>
        <taxon>Fagales</taxon>
        <taxon>Juglandaceae</taxon>
        <taxon>Juglans</taxon>
    </lineage>
</organism>
<name>A0A833U9G0_JUGRE</name>
<dbReference type="Gramene" id="Jr12_21840_p1">
    <property type="protein sequence ID" value="cds.Jr12_21840_p1"/>
    <property type="gene ID" value="Jr12_21840"/>
</dbReference>
<evidence type="ECO:0000256" key="1">
    <source>
        <dbReference type="SAM" id="MobiDB-lite"/>
    </source>
</evidence>
<comment type="caution">
    <text evidence="2">The sequence shown here is derived from an EMBL/GenBank/DDBJ whole genome shotgun (WGS) entry which is preliminary data.</text>
</comment>
<sequence>MQQSKAVTTTISQYLLWSFRCSFSRSSCTMKTGSPLLIFHPQSQRNEKSKNSKKRILRKNKNSKEKQEPVDLKPILAKEVDEHSESLCGSRGGDYSAGDFWIDYGIVYSAEADLRLGRMVMVAELVDFVLDRFLKEIRNMITGTSQAECDVLVIGSTTDFFKLVFPSMQIRACSPCFHTWCRATTTPKHSKARYEEIVTEVSFKILKGKRTLQSLIYTQSNDGSTKRMAIHKSSTLQLGVSSSKRDVHLSLQPCLIQNLKSCEPKFLASTLERLVELVKYKTLIKLVFVCWLLSGRSLFQRLVINWMKG</sequence>
<accession>A0A833U9G0</accession>
<protein>
    <submittedName>
        <fullName evidence="2">Uncharacterized protein</fullName>
    </submittedName>
</protein>
<feature type="compositionally biased region" description="Basic residues" evidence="1">
    <location>
        <begin position="51"/>
        <end position="61"/>
    </location>
</feature>
<reference evidence="2" key="2">
    <citation type="submission" date="2020-03" db="EMBL/GenBank/DDBJ databases">
        <title>Walnut 2.0.</title>
        <authorList>
            <person name="Marrano A."/>
            <person name="Britton M."/>
            <person name="Zimin A.V."/>
            <person name="Zaini P.A."/>
            <person name="Workman R."/>
            <person name="Puiu D."/>
            <person name="Bianco L."/>
            <person name="Allen B.J."/>
            <person name="Troggio M."/>
            <person name="Leslie C.A."/>
            <person name="Timp W."/>
            <person name="Dendekar A."/>
            <person name="Salzberg S.L."/>
            <person name="Neale D.B."/>
        </authorList>
    </citation>
    <scope>NUCLEOTIDE SEQUENCE</scope>
    <source>
        <tissue evidence="2">Leaves</tissue>
    </source>
</reference>
<dbReference type="Proteomes" id="UP000619265">
    <property type="component" value="Unassembled WGS sequence"/>
</dbReference>